<protein>
    <submittedName>
        <fullName evidence="1">Uncharacterized protein</fullName>
    </submittedName>
</protein>
<gene>
    <name evidence="1" type="ORF">CR513_37616</name>
</gene>
<sequence>MEEMQIWAKKGELPTFVGADPIGWNARLKNSLIYKHARCGNALVLLLEPKEPRYKLRQEQIETKSLINEVVTLMKKQEPKPRLDGSWKKVTFQKEAPNSCGLHYHSSKNNISELKHE</sequence>
<dbReference type="Proteomes" id="UP000257109">
    <property type="component" value="Unassembled WGS sequence"/>
</dbReference>
<dbReference type="AlphaFoldDB" id="A0A371FTR8"/>
<proteinExistence type="predicted"/>
<reference evidence="1" key="1">
    <citation type="submission" date="2018-05" db="EMBL/GenBank/DDBJ databases">
        <title>Draft genome of Mucuna pruriens seed.</title>
        <authorList>
            <person name="Nnadi N.E."/>
            <person name="Vos R."/>
            <person name="Hasami M.H."/>
            <person name="Devisetty U.K."/>
            <person name="Aguiy J.C."/>
        </authorList>
    </citation>
    <scope>NUCLEOTIDE SEQUENCE [LARGE SCALE GENOMIC DNA]</scope>
    <source>
        <strain evidence="1">JCA_2017</strain>
    </source>
</reference>
<comment type="caution">
    <text evidence="1">The sequence shown here is derived from an EMBL/GenBank/DDBJ whole genome shotgun (WGS) entry which is preliminary data.</text>
</comment>
<dbReference type="EMBL" id="QJKJ01007858">
    <property type="protein sequence ID" value="RDX81671.1"/>
    <property type="molecule type" value="Genomic_DNA"/>
</dbReference>
<feature type="non-terminal residue" evidence="1">
    <location>
        <position position="1"/>
    </location>
</feature>
<name>A0A371FTR8_MUCPR</name>
<accession>A0A371FTR8</accession>
<evidence type="ECO:0000313" key="1">
    <source>
        <dbReference type="EMBL" id="RDX81671.1"/>
    </source>
</evidence>
<organism evidence="1 2">
    <name type="scientific">Mucuna pruriens</name>
    <name type="common">Velvet bean</name>
    <name type="synonym">Dolichos pruriens</name>
    <dbReference type="NCBI Taxonomy" id="157652"/>
    <lineage>
        <taxon>Eukaryota</taxon>
        <taxon>Viridiplantae</taxon>
        <taxon>Streptophyta</taxon>
        <taxon>Embryophyta</taxon>
        <taxon>Tracheophyta</taxon>
        <taxon>Spermatophyta</taxon>
        <taxon>Magnoliopsida</taxon>
        <taxon>eudicotyledons</taxon>
        <taxon>Gunneridae</taxon>
        <taxon>Pentapetalae</taxon>
        <taxon>rosids</taxon>
        <taxon>fabids</taxon>
        <taxon>Fabales</taxon>
        <taxon>Fabaceae</taxon>
        <taxon>Papilionoideae</taxon>
        <taxon>50 kb inversion clade</taxon>
        <taxon>NPAAA clade</taxon>
        <taxon>indigoferoid/millettioid clade</taxon>
        <taxon>Phaseoleae</taxon>
        <taxon>Mucuna</taxon>
    </lineage>
</organism>
<keyword evidence="2" id="KW-1185">Reference proteome</keyword>
<evidence type="ECO:0000313" key="2">
    <source>
        <dbReference type="Proteomes" id="UP000257109"/>
    </source>
</evidence>